<evidence type="ECO:0000256" key="1">
    <source>
        <dbReference type="ARBA" id="ARBA00005006"/>
    </source>
</evidence>
<comment type="subunit">
    <text evidence="3">Heterodimer of a catalytic heavy chain and a regulatory light chain.</text>
</comment>
<evidence type="ECO:0000256" key="5">
    <source>
        <dbReference type="ARBA" id="ARBA00030406"/>
    </source>
</evidence>
<comment type="similarity">
    <text evidence="2">Belongs to the aldo/keto reductase family. Glutamate--cysteine ligase light chain subfamily.</text>
</comment>
<evidence type="ECO:0000256" key="4">
    <source>
        <dbReference type="ARBA" id="ARBA00022684"/>
    </source>
</evidence>
<organism evidence="9 10">
    <name type="scientific">Cinara cedri</name>
    <dbReference type="NCBI Taxonomy" id="506608"/>
    <lineage>
        <taxon>Eukaryota</taxon>
        <taxon>Metazoa</taxon>
        <taxon>Ecdysozoa</taxon>
        <taxon>Arthropoda</taxon>
        <taxon>Hexapoda</taxon>
        <taxon>Insecta</taxon>
        <taxon>Pterygota</taxon>
        <taxon>Neoptera</taxon>
        <taxon>Paraneoptera</taxon>
        <taxon>Hemiptera</taxon>
        <taxon>Sternorrhyncha</taxon>
        <taxon>Aphidomorpha</taxon>
        <taxon>Aphidoidea</taxon>
        <taxon>Aphididae</taxon>
        <taxon>Lachninae</taxon>
        <taxon>Cinara</taxon>
    </lineage>
</organism>
<evidence type="ECO:0000256" key="7">
    <source>
        <dbReference type="ARBA" id="ARBA00031732"/>
    </source>
</evidence>
<comment type="pathway">
    <text evidence="1">Sulfur metabolism; glutathione biosynthesis; glutathione from L-cysteine and L-glutamate: step 1/2.</text>
</comment>
<dbReference type="GO" id="GO:0006750">
    <property type="term" value="P:glutathione biosynthetic process"/>
    <property type="evidence" value="ECO:0007669"/>
    <property type="project" value="UniProtKB-UniPathway"/>
</dbReference>
<evidence type="ECO:0000313" key="9">
    <source>
        <dbReference type="EMBL" id="VVC45879.1"/>
    </source>
</evidence>
<evidence type="ECO:0000256" key="3">
    <source>
        <dbReference type="ARBA" id="ARBA00011532"/>
    </source>
</evidence>
<proteinExistence type="inferred from homology"/>
<keyword evidence="10" id="KW-1185">Reference proteome</keyword>
<dbReference type="PANTHER" id="PTHR13295:SF4">
    <property type="entry name" value="GLUTAMATE--CYSTEINE LIGASE REGULATORY SUBUNIT"/>
    <property type="match status" value="1"/>
</dbReference>
<evidence type="ECO:0000313" key="10">
    <source>
        <dbReference type="Proteomes" id="UP000325440"/>
    </source>
</evidence>
<dbReference type="UniPathway" id="UPA00142">
    <property type="reaction ID" value="UER00209"/>
</dbReference>
<dbReference type="SUPFAM" id="SSF51430">
    <property type="entry name" value="NAD(P)-linked oxidoreductase"/>
    <property type="match status" value="1"/>
</dbReference>
<dbReference type="EMBL" id="CABPRJ010002418">
    <property type="protein sequence ID" value="VVC45879.1"/>
    <property type="molecule type" value="Genomic_DNA"/>
</dbReference>
<dbReference type="GO" id="GO:0017109">
    <property type="term" value="C:glutamate-cysteine ligase complex"/>
    <property type="evidence" value="ECO:0007669"/>
    <property type="project" value="TreeGrafter"/>
</dbReference>
<gene>
    <name evidence="9" type="ORF">CINCED_3A004968</name>
</gene>
<name>A0A5E4NQ49_9HEMI</name>
<protein>
    <recommendedName>
        <fullName evidence="7">GCS light chain</fullName>
    </recommendedName>
    <alternativeName>
        <fullName evidence="5">Gamma-ECS regulatory subunit</fullName>
    </alternativeName>
    <alternativeName>
        <fullName evidence="8">Gamma-glutamylcysteine synthetase regulatory subunit</fullName>
    </alternativeName>
    <alternativeName>
        <fullName evidence="6">Glutamate--cysteine ligase modifier subunit</fullName>
    </alternativeName>
</protein>
<dbReference type="Gene3D" id="3.20.20.100">
    <property type="entry name" value="NADP-dependent oxidoreductase domain"/>
    <property type="match status" value="1"/>
</dbReference>
<reference evidence="9 10" key="1">
    <citation type="submission" date="2019-08" db="EMBL/GenBank/DDBJ databases">
        <authorList>
            <person name="Alioto T."/>
            <person name="Alioto T."/>
            <person name="Gomez Garrido J."/>
        </authorList>
    </citation>
    <scope>NUCLEOTIDE SEQUENCE [LARGE SCALE GENOMIC DNA]</scope>
</reference>
<dbReference type="InterPro" id="IPR032963">
    <property type="entry name" value="Gclm"/>
</dbReference>
<dbReference type="OrthoDB" id="5596051at2759"/>
<dbReference type="GO" id="GO:0035226">
    <property type="term" value="F:glutamate-cysteine ligase catalytic subunit binding"/>
    <property type="evidence" value="ECO:0007669"/>
    <property type="project" value="InterPro"/>
</dbReference>
<evidence type="ECO:0000256" key="6">
    <source>
        <dbReference type="ARBA" id="ARBA00031154"/>
    </source>
</evidence>
<dbReference type="GO" id="GO:0030234">
    <property type="term" value="F:enzyme regulator activity"/>
    <property type="evidence" value="ECO:0007669"/>
    <property type="project" value="TreeGrafter"/>
</dbReference>
<keyword evidence="4" id="KW-0317">Glutathione biosynthesis</keyword>
<evidence type="ECO:0000256" key="2">
    <source>
        <dbReference type="ARBA" id="ARBA00008612"/>
    </source>
</evidence>
<dbReference type="InterPro" id="IPR036812">
    <property type="entry name" value="NAD(P)_OxRdtase_dom_sf"/>
</dbReference>
<evidence type="ECO:0000256" key="8">
    <source>
        <dbReference type="ARBA" id="ARBA00032926"/>
    </source>
</evidence>
<dbReference type="AlphaFoldDB" id="A0A5E4NQ49"/>
<dbReference type="PANTHER" id="PTHR13295">
    <property type="entry name" value="GLUTAMATE CYSTEINE LIGASE REGULATORY SUBUNIT"/>
    <property type="match status" value="1"/>
</dbReference>
<accession>A0A5E4NQ49</accession>
<dbReference type="Proteomes" id="UP000325440">
    <property type="component" value="Unassembled WGS sequence"/>
</dbReference>
<sequence length="256" mass="29265">MSYDIPKTVTKIYFHTGNVMNAKELTQKAGQNATQEVIECLNIYLSKCPSPFALNEKIIHLKCDEFYNNDNEKEHKALRTSVKIFLTSKAVDVLKDSLKKLFQELNEEVIDSVILAFNHDKDTLLTDLLTLWSVLEGYVNKQKITRLGVSDIDTDLFISLYQNSIIKPTIAQINLNSCCVVPEALQQFTTNNEIQLLAHNDPKDILLQSCLVDIFKNKTELKQKIPKLEWMIRYLTHVVSRAIIASKGYIVCLRNS</sequence>